<organism evidence="1 2">
    <name type="scientific">Mycolicibacterium arabiense</name>
    <dbReference type="NCBI Taxonomy" id="1286181"/>
    <lineage>
        <taxon>Bacteria</taxon>
        <taxon>Bacillati</taxon>
        <taxon>Actinomycetota</taxon>
        <taxon>Actinomycetes</taxon>
        <taxon>Mycobacteriales</taxon>
        <taxon>Mycobacteriaceae</taxon>
        <taxon>Mycolicibacterium</taxon>
    </lineage>
</organism>
<protein>
    <submittedName>
        <fullName evidence="1">Uncharacterized protein</fullName>
    </submittedName>
</protein>
<geneLocation type="plasmid" evidence="2">
    <name>pjcm18538 dna</name>
</geneLocation>
<accession>A0A7I7RX69</accession>
<dbReference type="EMBL" id="AP022593">
    <property type="protein sequence ID" value="BBY48325.1"/>
    <property type="molecule type" value="Genomic_DNA"/>
</dbReference>
<name>A0A7I7RX69_9MYCO</name>
<sequence length="59" mass="5969">MAAGSAIALLDGAEDDDELITLDDALLALLEVSLAVSLEHATAPKAAIALRLAAAITLR</sequence>
<keyword evidence="2" id="KW-1185">Reference proteome</keyword>
<dbReference type="Proteomes" id="UP000467428">
    <property type="component" value="Chromosome"/>
</dbReference>
<dbReference type="KEGG" id="marz:MARA_17930"/>
<evidence type="ECO:0000313" key="1">
    <source>
        <dbReference type="EMBL" id="BBY48325.1"/>
    </source>
</evidence>
<evidence type="ECO:0000313" key="2">
    <source>
        <dbReference type="Proteomes" id="UP000467428"/>
    </source>
</evidence>
<dbReference type="AlphaFoldDB" id="A0A7I7RX69"/>
<gene>
    <name evidence="1" type="ORF">MARA_17930</name>
</gene>
<proteinExistence type="predicted"/>
<reference evidence="1 2" key="1">
    <citation type="journal article" date="2019" name="Emerg. Microbes Infect.">
        <title>Comprehensive subspecies identification of 175 nontuberculous mycobacteria species based on 7547 genomic profiles.</title>
        <authorList>
            <person name="Matsumoto Y."/>
            <person name="Kinjo T."/>
            <person name="Motooka D."/>
            <person name="Nabeya D."/>
            <person name="Jung N."/>
            <person name="Uechi K."/>
            <person name="Horii T."/>
            <person name="Iida T."/>
            <person name="Fujita J."/>
            <person name="Nakamura S."/>
        </authorList>
    </citation>
    <scope>NUCLEOTIDE SEQUENCE [LARGE SCALE GENOMIC DNA]</scope>
    <source>
        <strain evidence="1 2">JCM 18538</strain>
    </source>
</reference>